<feature type="non-terminal residue" evidence="2">
    <location>
        <position position="1"/>
    </location>
</feature>
<dbReference type="InterPro" id="IPR007161">
    <property type="entry name" value="DUF364"/>
</dbReference>
<comment type="caution">
    <text evidence="2">The sequence shown here is derived from an EMBL/GenBank/DDBJ whole genome shotgun (WGS) entry which is preliminary data.</text>
</comment>
<dbReference type="EMBL" id="BARW01029610">
    <property type="protein sequence ID" value="GAJ11364.1"/>
    <property type="molecule type" value="Genomic_DNA"/>
</dbReference>
<gene>
    <name evidence="2" type="ORF">S12H4_47541</name>
</gene>
<reference evidence="2" key="1">
    <citation type="journal article" date="2014" name="Front. Microbiol.">
        <title>High frequency of phylogenetically diverse reductive dehalogenase-homologous genes in deep subseafloor sedimentary metagenomes.</title>
        <authorList>
            <person name="Kawai M."/>
            <person name="Futagami T."/>
            <person name="Toyoda A."/>
            <person name="Takaki Y."/>
            <person name="Nishi S."/>
            <person name="Hori S."/>
            <person name="Arai W."/>
            <person name="Tsubouchi T."/>
            <person name="Morono Y."/>
            <person name="Uchiyama I."/>
            <person name="Ito T."/>
            <person name="Fujiyama A."/>
            <person name="Inagaki F."/>
            <person name="Takami H."/>
        </authorList>
    </citation>
    <scope>NUCLEOTIDE SEQUENCE</scope>
    <source>
        <strain evidence="2">Expedition CK06-06</strain>
    </source>
</reference>
<feature type="domain" description="Putative heavy-metal chelation" evidence="1">
    <location>
        <begin position="4"/>
        <end position="136"/>
    </location>
</feature>
<dbReference type="SUPFAM" id="SSF159713">
    <property type="entry name" value="Dhaf3308-like"/>
    <property type="match status" value="1"/>
</dbReference>
<dbReference type="AlphaFoldDB" id="X1U1G7"/>
<name>X1U1G7_9ZZZZ</name>
<dbReference type="Pfam" id="PF04016">
    <property type="entry name" value="DUF364"/>
    <property type="match status" value="1"/>
</dbReference>
<sequence>AGDLIAEKGEGKRVAIVGHFPFIPKLREITKELWVIEKNPQEGDFIETETENLISQADVVGITGTAFTNHTVEHLLKLCHPGAYIVMLGDTAPLSPVLFDYGIDAISGTKVANEELALRCVSQGATYRQIKGIQKLTMIR</sequence>
<evidence type="ECO:0000313" key="2">
    <source>
        <dbReference type="EMBL" id="GAJ11364.1"/>
    </source>
</evidence>
<proteinExistence type="predicted"/>
<accession>X1U1G7</accession>
<dbReference type="Gene3D" id="3.40.50.11590">
    <property type="match status" value="1"/>
</dbReference>
<protein>
    <recommendedName>
        <fullName evidence="1">Putative heavy-metal chelation domain-containing protein</fullName>
    </recommendedName>
</protein>
<organism evidence="2">
    <name type="scientific">marine sediment metagenome</name>
    <dbReference type="NCBI Taxonomy" id="412755"/>
    <lineage>
        <taxon>unclassified sequences</taxon>
        <taxon>metagenomes</taxon>
        <taxon>ecological metagenomes</taxon>
    </lineage>
</organism>
<evidence type="ECO:0000259" key="1">
    <source>
        <dbReference type="Pfam" id="PF04016"/>
    </source>
</evidence>